<feature type="signal peptide" evidence="1">
    <location>
        <begin position="1"/>
        <end position="24"/>
    </location>
</feature>
<protein>
    <submittedName>
        <fullName evidence="2">Uncharacterized protein</fullName>
    </submittedName>
</protein>
<accession>A0A9P8QPF5</accession>
<reference evidence="2" key="1">
    <citation type="submission" date="2021-08" db="EMBL/GenBank/DDBJ databases">
        <title>Chromosome-Level Trichoderma cornu-damae using Hi-C Data.</title>
        <authorList>
            <person name="Kim C.S."/>
        </authorList>
    </citation>
    <scope>NUCLEOTIDE SEQUENCE</scope>
    <source>
        <strain evidence="2">KA19-0412C</strain>
    </source>
</reference>
<evidence type="ECO:0000256" key="1">
    <source>
        <dbReference type="SAM" id="SignalP"/>
    </source>
</evidence>
<keyword evidence="3" id="KW-1185">Reference proteome</keyword>
<dbReference type="Proteomes" id="UP000827724">
    <property type="component" value="Unassembled WGS sequence"/>
</dbReference>
<evidence type="ECO:0000313" key="2">
    <source>
        <dbReference type="EMBL" id="KAH6609965.1"/>
    </source>
</evidence>
<feature type="chain" id="PRO_5040325689" evidence="1">
    <location>
        <begin position="25"/>
        <end position="180"/>
    </location>
</feature>
<proteinExistence type="predicted"/>
<dbReference type="AlphaFoldDB" id="A0A9P8QPF5"/>
<organism evidence="2 3">
    <name type="scientific">Trichoderma cornu-damae</name>
    <dbReference type="NCBI Taxonomy" id="654480"/>
    <lineage>
        <taxon>Eukaryota</taxon>
        <taxon>Fungi</taxon>
        <taxon>Dikarya</taxon>
        <taxon>Ascomycota</taxon>
        <taxon>Pezizomycotina</taxon>
        <taxon>Sordariomycetes</taxon>
        <taxon>Hypocreomycetidae</taxon>
        <taxon>Hypocreales</taxon>
        <taxon>Hypocreaceae</taxon>
        <taxon>Trichoderma</taxon>
    </lineage>
</organism>
<dbReference type="EMBL" id="JAIWOZ010000002">
    <property type="protein sequence ID" value="KAH6609965.1"/>
    <property type="molecule type" value="Genomic_DNA"/>
</dbReference>
<name>A0A9P8QPF5_9HYPO</name>
<evidence type="ECO:0000313" key="3">
    <source>
        <dbReference type="Proteomes" id="UP000827724"/>
    </source>
</evidence>
<sequence>MPGLTVTTVLKSVAVLITTPVVKQGGSPVGFKREDVNDGDLDIYVSTRGNDCGAAVIVGWGRKELAVRFGGLLAKVTVSTPELAKLSTTGTVSTLGFRFDEISAGTAVPELNFGKFSTEVTISTLGLDRLPAEVAVVVLGFAGFSATVTASTLGVDGFSTMVTVLMFDSAVAKTVWDTFG</sequence>
<comment type="caution">
    <text evidence="2">The sequence shown here is derived from an EMBL/GenBank/DDBJ whole genome shotgun (WGS) entry which is preliminary data.</text>
</comment>
<keyword evidence="1" id="KW-0732">Signal</keyword>
<gene>
    <name evidence="2" type="ORF">Trco_003311</name>
</gene>